<feature type="region of interest" description="Disordered" evidence="1">
    <location>
        <begin position="101"/>
        <end position="174"/>
    </location>
</feature>
<dbReference type="Ensembl" id="ENSSPAT00000006429.1">
    <property type="protein sequence ID" value="ENSSPAP00000006301.1"/>
    <property type="gene ID" value="ENSSPAG00000004808.1"/>
</dbReference>
<evidence type="ECO:0000313" key="3">
    <source>
        <dbReference type="Ensembl" id="ENSSPAP00000006301.1"/>
    </source>
</evidence>
<organism evidence="3">
    <name type="scientific">Stegastes partitus</name>
    <name type="common">bicolor damselfish</name>
    <dbReference type="NCBI Taxonomy" id="144197"/>
    <lineage>
        <taxon>Eukaryota</taxon>
        <taxon>Metazoa</taxon>
        <taxon>Chordata</taxon>
        <taxon>Craniata</taxon>
        <taxon>Vertebrata</taxon>
        <taxon>Euteleostomi</taxon>
        <taxon>Actinopterygii</taxon>
        <taxon>Neopterygii</taxon>
        <taxon>Teleostei</taxon>
        <taxon>Neoteleostei</taxon>
        <taxon>Acanthomorphata</taxon>
        <taxon>Ovalentaria</taxon>
        <taxon>Pomacentridae</taxon>
        <taxon>Stegastes</taxon>
    </lineage>
</organism>
<feature type="compositionally biased region" description="Polar residues" evidence="1">
    <location>
        <begin position="129"/>
        <end position="140"/>
    </location>
</feature>
<feature type="domain" description="INO80 complex subunit E N-terminal" evidence="2">
    <location>
        <begin position="44"/>
        <end position="91"/>
    </location>
</feature>
<protein>
    <submittedName>
        <fullName evidence="3">Transforming growth factor beta regulator 1</fullName>
    </submittedName>
</protein>
<dbReference type="InterPro" id="IPR056515">
    <property type="entry name" value="INO80E_N"/>
</dbReference>
<dbReference type="GeneTree" id="ENSGT00390000013374"/>
<dbReference type="AlphaFoldDB" id="A0A3B4ZFD8"/>
<reference evidence="3" key="1">
    <citation type="submission" date="2023-09" db="UniProtKB">
        <authorList>
            <consortium name="Ensembl"/>
        </authorList>
    </citation>
    <scope>IDENTIFICATION</scope>
</reference>
<evidence type="ECO:0000259" key="2">
    <source>
        <dbReference type="Pfam" id="PF24237"/>
    </source>
</evidence>
<feature type="compositionally biased region" description="Basic and acidic residues" evidence="1">
    <location>
        <begin position="153"/>
        <end position="174"/>
    </location>
</feature>
<sequence length="174" mass="19546">MRSGSRPFRPSLCSLSSALLSRIPVLAQHKAKMKRGPRKNQNEKYRLKYLRLRKAARAMIFENASLCDEVAHLEEKFLRAKEERRFLLKSLLQYQSVSEGEMLPTPSSSCHPPVPPVALTSGPAGVSGMSGSHNLTSVVSTGEEGLLKKPKKERKERGRENGKEERECYDQVHS</sequence>
<dbReference type="Pfam" id="PF24237">
    <property type="entry name" value="INO80E"/>
    <property type="match status" value="1"/>
</dbReference>
<evidence type="ECO:0000256" key="1">
    <source>
        <dbReference type="SAM" id="MobiDB-lite"/>
    </source>
</evidence>
<proteinExistence type="predicted"/>
<name>A0A3B4ZFD8_9TELE</name>
<accession>A0A3B4ZFD8</accession>